<reference evidence="1" key="1">
    <citation type="submission" date="2022-01" db="EMBL/GenBank/DDBJ databases">
        <authorList>
            <person name="King R."/>
        </authorList>
    </citation>
    <scope>NUCLEOTIDE SEQUENCE</scope>
</reference>
<dbReference type="EMBL" id="OV725077">
    <property type="protein sequence ID" value="CAH1391843.1"/>
    <property type="molecule type" value="Genomic_DNA"/>
</dbReference>
<dbReference type="OrthoDB" id="10326949at2759"/>
<evidence type="ECO:0000313" key="2">
    <source>
        <dbReference type="Proteomes" id="UP001152798"/>
    </source>
</evidence>
<dbReference type="AlphaFoldDB" id="A0A9P0GZF0"/>
<evidence type="ECO:0000313" key="1">
    <source>
        <dbReference type="EMBL" id="CAH1391843.1"/>
    </source>
</evidence>
<organism evidence="1 2">
    <name type="scientific">Nezara viridula</name>
    <name type="common">Southern green stink bug</name>
    <name type="synonym">Cimex viridulus</name>
    <dbReference type="NCBI Taxonomy" id="85310"/>
    <lineage>
        <taxon>Eukaryota</taxon>
        <taxon>Metazoa</taxon>
        <taxon>Ecdysozoa</taxon>
        <taxon>Arthropoda</taxon>
        <taxon>Hexapoda</taxon>
        <taxon>Insecta</taxon>
        <taxon>Pterygota</taxon>
        <taxon>Neoptera</taxon>
        <taxon>Paraneoptera</taxon>
        <taxon>Hemiptera</taxon>
        <taxon>Heteroptera</taxon>
        <taxon>Panheteroptera</taxon>
        <taxon>Pentatomomorpha</taxon>
        <taxon>Pentatomoidea</taxon>
        <taxon>Pentatomidae</taxon>
        <taxon>Pentatominae</taxon>
        <taxon>Nezara</taxon>
    </lineage>
</organism>
<accession>A0A9P0GZF0</accession>
<sequence>MLTHVYGHVTQAIQMKQSTKRDVYGCLIQNALITWIQNRSAHSYATNALCKRDKAAELIKANTDGSGGENGRATLPALAGVRGNAAGRLSDSSTQDLGRQ</sequence>
<keyword evidence="2" id="KW-1185">Reference proteome</keyword>
<name>A0A9P0GZF0_NEZVI</name>
<gene>
    <name evidence="1" type="ORF">NEZAVI_LOCUS2772</name>
</gene>
<dbReference type="Proteomes" id="UP001152798">
    <property type="component" value="Chromosome 1"/>
</dbReference>
<proteinExistence type="predicted"/>
<protein>
    <submittedName>
        <fullName evidence="1">Uncharacterized protein</fullName>
    </submittedName>
</protein>